<accession>A0ACB7UI65</accession>
<evidence type="ECO:0000313" key="1">
    <source>
        <dbReference type="EMBL" id="KAH7660032.1"/>
    </source>
</evidence>
<name>A0ACB7UI65_DIOAL</name>
<gene>
    <name evidence="1" type="ORF">IHE45_16G071100</name>
</gene>
<evidence type="ECO:0000313" key="2">
    <source>
        <dbReference type="Proteomes" id="UP000827976"/>
    </source>
</evidence>
<keyword evidence="2" id="KW-1185">Reference proteome</keyword>
<dbReference type="EMBL" id="CM037026">
    <property type="protein sequence ID" value="KAH7660032.1"/>
    <property type="molecule type" value="Genomic_DNA"/>
</dbReference>
<comment type="caution">
    <text evidence="1">The sequence shown here is derived from an EMBL/GenBank/DDBJ whole genome shotgun (WGS) entry which is preliminary data.</text>
</comment>
<proteinExistence type="predicted"/>
<organism evidence="1 2">
    <name type="scientific">Dioscorea alata</name>
    <name type="common">Purple yam</name>
    <dbReference type="NCBI Taxonomy" id="55571"/>
    <lineage>
        <taxon>Eukaryota</taxon>
        <taxon>Viridiplantae</taxon>
        <taxon>Streptophyta</taxon>
        <taxon>Embryophyta</taxon>
        <taxon>Tracheophyta</taxon>
        <taxon>Spermatophyta</taxon>
        <taxon>Magnoliopsida</taxon>
        <taxon>Liliopsida</taxon>
        <taxon>Dioscoreales</taxon>
        <taxon>Dioscoreaceae</taxon>
        <taxon>Dioscorea</taxon>
    </lineage>
</organism>
<reference evidence="2" key="1">
    <citation type="journal article" date="2022" name="Nat. Commun.">
        <title>Chromosome evolution and the genetic basis of agronomically important traits in greater yam.</title>
        <authorList>
            <person name="Bredeson J.V."/>
            <person name="Lyons J.B."/>
            <person name="Oniyinde I.O."/>
            <person name="Okereke N.R."/>
            <person name="Kolade O."/>
            <person name="Nnabue I."/>
            <person name="Nwadili C.O."/>
            <person name="Hribova E."/>
            <person name="Parker M."/>
            <person name="Nwogha J."/>
            <person name="Shu S."/>
            <person name="Carlson J."/>
            <person name="Kariba R."/>
            <person name="Muthemba S."/>
            <person name="Knop K."/>
            <person name="Barton G.J."/>
            <person name="Sherwood A.V."/>
            <person name="Lopez-Montes A."/>
            <person name="Asiedu R."/>
            <person name="Jamnadass R."/>
            <person name="Muchugi A."/>
            <person name="Goodstein D."/>
            <person name="Egesi C.N."/>
            <person name="Featherston J."/>
            <person name="Asfaw A."/>
            <person name="Simpson G.G."/>
            <person name="Dolezel J."/>
            <person name="Hendre P.S."/>
            <person name="Van Deynze A."/>
            <person name="Kumar P.L."/>
            <person name="Obidiegwu J.E."/>
            <person name="Bhattacharjee R."/>
            <person name="Rokhsar D.S."/>
        </authorList>
    </citation>
    <scope>NUCLEOTIDE SEQUENCE [LARGE SCALE GENOMIC DNA]</scope>
    <source>
        <strain evidence="2">cv. TDa95/00328</strain>
    </source>
</reference>
<protein>
    <submittedName>
        <fullName evidence="1">Uncharacterized protein</fullName>
    </submittedName>
</protein>
<dbReference type="Proteomes" id="UP000827976">
    <property type="component" value="Chromosome 16"/>
</dbReference>
<sequence length="103" mass="12007">MMVCRSRCVLTSLAVSFVSLLFPFFTFLFSSFSFCVYVYVYVFLSIYVVKDERYKAITDGKGHGVEPFEENQRPTRVQSSVFVWIFDPILSFFLSFIFCVSLL</sequence>